<reference evidence="2 3" key="1">
    <citation type="journal article" date="2010" name="Science">
        <title>Genomic analysis of organismal complexity in the multicellular green alga Volvox carteri.</title>
        <authorList>
            <person name="Prochnik S.E."/>
            <person name="Umen J."/>
            <person name="Nedelcu A.M."/>
            <person name="Hallmann A."/>
            <person name="Miller S.M."/>
            <person name="Nishii I."/>
            <person name="Ferris P."/>
            <person name="Kuo A."/>
            <person name="Mitros T."/>
            <person name="Fritz-Laylin L.K."/>
            <person name="Hellsten U."/>
            <person name="Chapman J."/>
            <person name="Simakov O."/>
            <person name="Rensing S.A."/>
            <person name="Terry A."/>
            <person name="Pangilinan J."/>
            <person name="Kapitonov V."/>
            <person name="Jurka J."/>
            <person name="Salamov A."/>
            <person name="Shapiro H."/>
            <person name="Schmutz J."/>
            <person name="Grimwood J."/>
            <person name="Lindquist E."/>
            <person name="Lucas S."/>
            <person name="Grigoriev I.V."/>
            <person name="Schmitt R."/>
            <person name="Kirk D."/>
            <person name="Rokhsar D.S."/>
        </authorList>
    </citation>
    <scope>NUCLEOTIDE SEQUENCE [LARGE SCALE GENOMIC DNA]</scope>
    <source>
        <strain evidence="3">f. Nagariensis / Eve</strain>
    </source>
</reference>
<organism evidence="3">
    <name type="scientific">Volvox carteri f. nagariensis</name>
    <dbReference type="NCBI Taxonomy" id="3068"/>
    <lineage>
        <taxon>Eukaryota</taxon>
        <taxon>Viridiplantae</taxon>
        <taxon>Chlorophyta</taxon>
        <taxon>core chlorophytes</taxon>
        <taxon>Chlorophyceae</taxon>
        <taxon>CS clade</taxon>
        <taxon>Chlamydomonadales</taxon>
        <taxon>Volvocaceae</taxon>
        <taxon>Volvox</taxon>
    </lineage>
</organism>
<name>D8U0K9_VOLCA</name>
<gene>
    <name evidence="2" type="ORF">VOLCADRAFT_92833</name>
</gene>
<feature type="compositionally biased region" description="Polar residues" evidence="1">
    <location>
        <begin position="30"/>
        <end position="41"/>
    </location>
</feature>
<evidence type="ECO:0000313" key="2">
    <source>
        <dbReference type="EMBL" id="EFJ46653.1"/>
    </source>
</evidence>
<evidence type="ECO:0000313" key="3">
    <source>
        <dbReference type="Proteomes" id="UP000001058"/>
    </source>
</evidence>
<dbReference type="AlphaFoldDB" id="D8U0K9"/>
<dbReference type="RefSeq" id="XP_002952182.1">
    <property type="nucleotide sequence ID" value="XM_002952136.1"/>
</dbReference>
<protein>
    <submittedName>
        <fullName evidence="2">Uncharacterized protein</fullName>
    </submittedName>
</protein>
<dbReference type="InParanoid" id="D8U0K9"/>
<feature type="compositionally biased region" description="Polar residues" evidence="1">
    <location>
        <begin position="1"/>
        <end position="17"/>
    </location>
</feature>
<dbReference type="Proteomes" id="UP000001058">
    <property type="component" value="Unassembled WGS sequence"/>
</dbReference>
<dbReference type="KEGG" id="vcn:VOLCADRAFT_92833"/>
<dbReference type="EMBL" id="GL378349">
    <property type="protein sequence ID" value="EFJ46653.1"/>
    <property type="molecule type" value="Genomic_DNA"/>
</dbReference>
<sequence>MPLSENGGNSEHLQSDPNLLVPTRNDVPQEPNNFKTITGVNSHPMRPVESTCLGPLRSSCMHPASTTWAPGTLATEHRDWAGRLGCTLSTGVKGVLEIFLGPVRPALLLLLLALCWRSGL</sequence>
<keyword evidence="3" id="KW-1185">Reference proteome</keyword>
<feature type="region of interest" description="Disordered" evidence="1">
    <location>
        <begin position="1"/>
        <end position="42"/>
    </location>
</feature>
<dbReference type="GeneID" id="9628517"/>
<proteinExistence type="predicted"/>
<accession>D8U0K9</accession>
<evidence type="ECO:0000256" key="1">
    <source>
        <dbReference type="SAM" id="MobiDB-lite"/>
    </source>
</evidence>